<accession>A0A401THH4</accession>
<dbReference type="AlphaFoldDB" id="A0A401THH4"/>
<comment type="caution">
    <text evidence="2">The sequence shown here is derived from an EMBL/GenBank/DDBJ whole genome shotgun (WGS) entry which is preliminary data.</text>
</comment>
<sequence>LQIRVLVPDVLVGEAVRAYEEGETMAYTQTQENGTEAGKLPQVGSTSGAS</sequence>
<organism evidence="2 3">
    <name type="scientific">Chiloscyllium punctatum</name>
    <name type="common">Brownbanded bambooshark</name>
    <name type="synonym">Hemiscyllium punctatum</name>
    <dbReference type="NCBI Taxonomy" id="137246"/>
    <lineage>
        <taxon>Eukaryota</taxon>
        <taxon>Metazoa</taxon>
        <taxon>Chordata</taxon>
        <taxon>Craniata</taxon>
        <taxon>Vertebrata</taxon>
        <taxon>Chondrichthyes</taxon>
        <taxon>Elasmobranchii</taxon>
        <taxon>Galeomorphii</taxon>
        <taxon>Galeoidea</taxon>
        <taxon>Orectolobiformes</taxon>
        <taxon>Hemiscylliidae</taxon>
        <taxon>Chiloscyllium</taxon>
    </lineage>
</organism>
<feature type="non-terminal residue" evidence="2">
    <location>
        <position position="1"/>
    </location>
</feature>
<feature type="region of interest" description="Disordered" evidence="1">
    <location>
        <begin position="27"/>
        <end position="50"/>
    </location>
</feature>
<name>A0A401THH4_CHIPU</name>
<evidence type="ECO:0000313" key="3">
    <source>
        <dbReference type="Proteomes" id="UP000287033"/>
    </source>
</evidence>
<keyword evidence="3" id="KW-1185">Reference proteome</keyword>
<gene>
    <name evidence="2" type="ORF">chiPu_0026116</name>
</gene>
<dbReference type="Proteomes" id="UP000287033">
    <property type="component" value="Unassembled WGS sequence"/>
</dbReference>
<protein>
    <submittedName>
        <fullName evidence="2">Uncharacterized protein</fullName>
    </submittedName>
</protein>
<dbReference type="EMBL" id="BEZZ01072722">
    <property type="protein sequence ID" value="GCC42101.1"/>
    <property type="molecule type" value="Genomic_DNA"/>
</dbReference>
<reference evidence="2 3" key="1">
    <citation type="journal article" date="2018" name="Nat. Ecol. Evol.">
        <title>Shark genomes provide insights into elasmobranch evolution and the origin of vertebrates.</title>
        <authorList>
            <person name="Hara Y"/>
            <person name="Yamaguchi K"/>
            <person name="Onimaru K"/>
            <person name="Kadota M"/>
            <person name="Koyanagi M"/>
            <person name="Keeley SD"/>
            <person name="Tatsumi K"/>
            <person name="Tanaka K"/>
            <person name="Motone F"/>
            <person name="Kageyama Y"/>
            <person name="Nozu R"/>
            <person name="Adachi N"/>
            <person name="Nishimura O"/>
            <person name="Nakagawa R"/>
            <person name="Tanegashima C"/>
            <person name="Kiyatake I"/>
            <person name="Matsumoto R"/>
            <person name="Murakumo K"/>
            <person name="Nishida K"/>
            <person name="Terakita A"/>
            <person name="Kuratani S"/>
            <person name="Sato K"/>
            <person name="Hyodo S Kuraku.S."/>
        </authorList>
    </citation>
    <scope>NUCLEOTIDE SEQUENCE [LARGE SCALE GENOMIC DNA]</scope>
</reference>
<evidence type="ECO:0000256" key="1">
    <source>
        <dbReference type="SAM" id="MobiDB-lite"/>
    </source>
</evidence>
<proteinExistence type="predicted"/>
<evidence type="ECO:0000313" key="2">
    <source>
        <dbReference type="EMBL" id="GCC42101.1"/>
    </source>
</evidence>